<dbReference type="InterPro" id="IPR017853">
    <property type="entry name" value="GH"/>
</dbReference>
<feature type="domain" description="Glycosyl hydrolase family 31 C-terminal" evidence="8">
    <location>
        <begin position="631"/>
        <end position="716"/>
    </location>
</feature>
<dbReference type="AlphaFoldDB" id="A0A1I0T553"/>
<feature type="domain" description="Glycoside hydrolase family 31 N-terminal" evidence="6">
    <location>
        <begin position="85"/>
        <end position="256"/>
    </location>
</feature>
<dbReference type="GO" id="GO:0030246">
    <property type="term" value="F:carbohydrate binding"/>
    <property type="evidence" value="ECO:0007669"/>
    <property type="project" value="InterPro"/>
</dbReference>
<gene>
    <name evidence="9" type="ORF">SAMN04488511_10689</name>
</gene>
<dbReference type="Gene3D" id="3.20.20.80">
    <property type="entry name" value="Glycosidases"/>
    <property type="match status" value="1"/>
</dbReference>
<dbReference type="Pfam" id="PF17137">
    <property type="entry name" value="DUF5110"/>
    <property type="match status" value="1"/>
</dbReference>
<dbReference type="GO" id="GO:0005975">
    <property type="term" value="P:carbohydrate metabolic process"/>
    <property type="evidence" value="ECO:0007669"/>
    <property type="project" value="InterPro"/>
</dbReference>
<dbReference type="CDD" id="cd06604">
    <property type="entry name" value="GH31_glucosidase_II_MalA"/>
    <property type="match status" value="1"/>
</dbReference>
<sequence length="843" mass="99289">MYYSTFLNESPFGDCLLDYRYKRMEAQNDKSNETNDLIDKEQEIQHLNNPVDISVKPIVKQYLGEVKKVKKEGNRFYFSDGDARVEIRVVSDEIIRVRLAPHGVFLDDFSYAVPEVDQKVSVFKMQEHDDHYTISTHSVTCKIEKANFHISFHDNITNVMMVDEANSMHWEENVDFGGYYIYATKKCHPEENFFGLGDKSGNFNLRGRRFENWNTDAYSYGWNQDPLYRTIPFYIGLHNQAAYGIFFDNTFKSYFDFGSEDVNKTSFWADGGELQYYYIHGPHIMDVVKRYATLTGTHPMPPKWTLGYQQCRWSYYPETKVKEIARQFRERKIPCDAIYLDIDYMDGYRCFTWNKKYFPDPQRMIKELSDDGFKTVVMIDPGIKVDDDYWVFKEGKEKRFFCRRSDDYYMEGHVWPGRCQFPDFTNPKVRTWWGNLYKELVDMGVAGFWNDMNEPAVFGSGTFPNDVRHNYDGYRGSHRKAHNVYGMQMVRSTYEGLKKLMRNKRPFTITRAGYSGMQRYASVWTGDNIATWEHLKIGNIQCQRLSVSGVPFCGTDIGGFSGEPDGELFTRWIQLGTFSPFMRAHSAGDTAEREPWSFGEFFENINRKFIELRYRLMPYLYSVFWEHHRYGFPILRPLVMLEQENISNSFRQDEFCYGDKLLICPVLEQGAISRKVYLPKGTWYNFWTNETLEGGNEYTVDAKIDSMPMFVRAGSALPEYPVMQYVDEKSITEVILNIYHSDYEVNSYMYEDHGDTFAYEQDIYLEKKFTVKGDTQAIKINQRIEGLYTPNYEFYVCNVIGVKFQVRKIIIDNKEVTDFYTDDKQVLHFKCNKNFSEIQILSL</sequence>
<comment type="similarity">
    <text evidence="1 4">Belongs to the glycosyl hydrolase 31 family.</text>
</comment>
<reference evidence="10" key="1">
    <citation type="submission" date="2016-10" db="EMBL/GenBank/DDBJ databases">
        <authorList>
            <person name="Varghese N."/>
            <person name="Submissions S."/>
        </authorList>
    </citation>
    <scope>NUCLEOTIDE SEQUENCE [LARGE SCALE GENOMIC DNA]</scope>
    <source>
        <strain evidence="10">DSM 18130</strain>
    </source>
</reference>
<dbReference type="PANTHER" id="PTHR22762:SF120">
    <property type="entry name" value="HETEROGLYCAN GLUCOSIDASE 1"/>
    <property type="match status" value="1"/>
</dbReference>
<dbReference type="CDD" id="cd14752">
    <property type="entry name" value="GH31_N"/>
    <property type="match status" value="1"/>
</dbReference>
<keyword evidence="10" id="KW-1185">Reference proteome</keyword>
<feature type="domain" description="DUF5110" evidence="7">
    <location>
        <begin position="734"/>
        <end position="800"/>
    </location>
</feature>
<dbReference type="Pfam" id="PF13802">
    <property type="entry name" value="Gal_mutarotas_2"/>
    <property type="match status" value="1"/>
</dbReference>
<evidence type="ECO:0000313" key="10">
    <source>
        <dbReference type="Proteomes" id="UP000198836"/>
    </source>
</evidence>
<dbReference type="InterPro" id="IPR025887">
    <property type="entry name" value="Glyco_hydro_31_N_dom"/>
</dbReference>
<dbReference type="Gene3D" id="2.60.40.1760">
    <property type="entry name" value="glycosyl hydrolase (family 31)"/>
    <property type="match status" value="1"/>
</dbReference>
<dbReference type="SUPFAM" id="SSF51445">
    <property type="entry name" value="(Trans)glycosidases"/>
    <property type="match status" value="1"/>
</dbReference>
<dbReference type="GO" id="GO:0004553">
    <property type="term" value="F:hydrolase activity, hydrolyzing O-glycosyl compounds"/>
    <property type="evidence" value="ECO:0007669"/>
    <property type="project" value="InterPro"/>
</dbReference>
<dbReference type="Pfam" id="PF21365">
    <property type="entry name" value="Glyco_hydro_31_3rd"/>
    <property type="match status" value="1"/>
</dbReference>
<dbReference type="Pfam" id="PF01055">
    <property type="entry name" value="Glyco_hydro_31_2nd"/>
    <property type="match status" value="1"/>
</dbReference>
<dbReference type="PANTHER" id="PTHR22762">
    <property type="entry name" value="ALPHA-GLUCOSIDASE"/>
    <property type="match status" value="1"/>
</dbReference>
<dbReference type="PROSITE" id="PS00129">
    <property type="entry name" value="GLYCOSYL_HYDROL_F31_1"/>
    <property type="match status" value="1"/>
</dbReference>
<feature type="domain" description="Glycoside hydrolase family 31 TIM barrel" evidence="5">
    <location>
        <begin position="299"/>
        <end position="622"/>
    </location>
</feature>
<dbReference type="InterPro" id="IPR011013">
    <property type="entry name" value="Gal_mutarotase_sf_dom"/>
</dbReference>
<protein>
    <submittedName>
        <fullName evidence="9">Alpha-glucosidase</fullName>
    </submittedName>
</protein>
<dbReference type="InterPro" id="IPR000322">
    <property type="entry name" value="Glyco_hydro_31_TIM"/>
</dbReference>
<evidence type="ECO:0000256" key="4">
    <source>
        <dbReference type="RuleBase" id="RU361185"/>
    </source>
</evidence>
<proteinExistence type="inferred from homology"/>
<organism evidence="9 10">
    <name type="scientific">Pedobacter suwonensis</name>
    <dbReference type="NCBI Taxonomy" id="332999"/>
    <lineage>
        <taxon>Bacteria</taxon>
        <taxon>Pseudomonadati</taxon>
        <taxon>Bacteroidota</taxon>
        <taxon>Sphingobacteriia</taxon>
        <taxon>Sphingobacteriales</taxon>
        <taxon>Sphingobacteriaceae</taxon>
        <taxon>Pedobacter</taxon>
    </lineage>
</organism>
<dbReference type="Proteomes" id="UP000198836">
    <property type="component" value="Unassembled WGS sequence"/>
</dbReference>
<dbReference type="EMBL" id="FOJM01000006">
    <property type="protein sequence ID" value="SFA46882.1"/>
    <property type="molecule type" value="Genomic_DNA"/>
</dbReference>
<evidence type="ECO:0000256" key="3">
    <source>
        <dbReference type="ARBA" id="ARBA00023295"/>
    </source>
</evidence>
<dbReference type="InterPro" id="IPR013780">
    <property type="entry name" value="Glyco_hydro_b"/>
</dbReference>
<dbReference type="Gene3D" id="2.60.40.1180">
    <property type="entry name" value="Golgi alpha-mannosidase II"/>
    <property type="match status" value="2"/>
</dbReference>
<keyword evidence="2 4" id="KW-0378">Hydrolase</keyword>
<evidence type="ECO:0000256" key="1">
    <source>
        <dbReference type="ARBA" id="ARBA00007806"/>
    </source>
</evidence>
<accession>A0A1I0T553</accession>
<keyword evidence="3 4" id="KW-0326">Glycosidase</keyword>
<evidence type="ECO:0000259" key="7">
    <source>
        <dbReference type="Pfam" id="PF17137"/>
    </source>
</evidence>
<evidence type="ECO:0000259" key="8">
    <source>
        <dbReference type="Pfam" id="PF21365"/>
    </source>
</evidence>
<dbReference type="STRING" id="332999.SAMN04488511_10689"/>
<dbReference type="InterPro" id="IPR033403">
    <property type="entry name" value="DUF5110"/>
</dbReference>
<name>A0A1I0T553_9SPHI</name>
<evidence type="ECO:0000256" key="2">
    <source>
        <dbReference type="ARBA" id="ARBA00022801"/>
    </source>
</evidence>
<dbReference type="SUPFAM" id="SSF51011">
    <property type="entry name" value="Glycosyl hydrolase domain"/>
    <property type="match status" value="1"/>
</dbReference>
<evidence type="ECO:0000259" key="6">
    <source>
        <dbReference type="Pfam" id="PF13802"/>
    </source>
</evidence>
<dbReference type="InterPro" id="IPR030458">
    <property type="entry name" value="Glyco_hydro_31_AS"/>
</dbReference>
<evidence type="ECO:0000313" key="9">
    <source>
        <dbReference type="EMBL" id="SFA46882.1"/>
    </source>
</evidence>
<dbReference type="InterPro" id="IPR048395">
    <property type="entry name" value="Glyco_hydro_31_C"/>
</dbReference>
<dbReference type="SUPFAM" id="SSF74650">
    <property type="entry name" value="Galactose mutarotase-like"/>
    <property type="match status" value="1"/>
</dbReference>
<evidence type="ECO:0000259" key="5">
    <source>
        <dbReference type="Pfam" id="PF01055"/>
    </source>
</evidence>